<protein>
    <recommendedName>
        <fullName evidence="4">AMMECR1 domain-containing protein</fullName>
    </recommendedName>
</protein>
<organism evidence="2 3">
    <name type="scientific">Symbiochloris irregularis</name>
    <dbReference type="NCBI Taxonomy" id="706552"/>
    <lineage>
        <taxon>Eukaryota</taxon>
        <taxon>Viridiplantae</taxon>
        <taxon>Chlorophyta</taxon>
        <taxon>core chlorophytes</taxon>
        <taxon>Trebouxiophyceae</taxon>
        <taxon>Trebouxiales</taxon>
        <taxon>Trebouxiaceae</taxon>
        <taxon>Symbiochloris</taxon>
    </lineage>
</organism>
<proteinExistence type="predicted"/>
<evidence type="ECO:0000313" key="3">
    <source>
        <dbReference type="Proteomes" id="UP001465755"/>
    </source>
</evidence>
<evidence type="ECO:0000256" key="1">
    <source>
        <dbReference type="SAM" id="MobiDB-lite"/>
    </source>
</evidence>
<evidence type="ECO:0008006" key="4">
    <source>
        <dbReference type="Google" id="ProtNLM"/>
    </source>
</evidence>
<keyword evidence="3" id="KW-1185">Reference proteome</keyword>
<dbReference type="AlphaFoldDB" id="A0AAW1P5D4"/>
<accession>A0AAW1P5D4</accession>
<feature type="region of interest" description="Disordered" evidence="1">
    <location>
        <begin position="88"/>
        <end position="107"/>
    </location>
</feature>
<dbReference type="EMBL" id="JALJOQ010000052">
    <property type="protein sequence ID" value="KAK9804161.1"/>
    <property type="molecule type" value="Genomic_DNA"/>
</dbReference>
<name>A0AAW1P5D4_9CHLO</name>
<gene>
    <name evidence="2" type="ORF">WJX73_006733</name>
</gene>
<dbReference type="Proteomes" id="UP001465755">
    <property type="component" value="Unassembled WGS sequence"/>
</dbReference>
<evidence type="ECO:0000313" key="2">
    <source>
        <dbReference type="EMBL" id="KAK9804161.1"/>
    </source>
</evidence>
<sequence>MPPIIGPRRLYSAFEVLESLRGQLSRKTPHLQQSTAVGARDLAEQPTPCVISRGRPIEHATVRGCVGKWSLPDWKLIVALARPSLGTRYQAGSPGSSPVHDLPDHLQ</sequence>
<reference evidence="2 3" key="1">
    <citation type="journal article" date="2024" name="Nat. Commun.">
        <title>Phylogenomics reveals the evolutionary origins of lichenization in chlorophyte algae.</title>
        <authorList>
            <person name="Puginier C."/>
            <person name="Libourel C."/>
            <person name="Otte J."/>
            <person name="Skaloud P."/>
            <person name="Haon M."/>
            <person name="Grisel S."/>
            <person name="Petersen M."/>
            <person name="Berrin J.G."/>
            <person name="Delaux P.M."/>
            <person name="Dal Grande F."/>
            <person name="Keller J."/>
        </authorList>
    </citation>
    <scope>NUCLEOTIDE SEQUENCE [LARGE SCALE GENOMIC DNA]</scope>
    <source>
        <strain evidence="2 3">SAG 2036</strain>
    </source>
</reference>
<comment type="caution">
    <text evidence="2">The sequence shown here is derived from an EMBL/GenBank/DDBJ whole genome shotgun (WGS) entry which is preliminary data.</text>
</comment>